<dbReference type="GO" id="GO:0016616">
    <property type="term" value="F:oxidoreductase activity, acting on the CH-OH group of donors, NAD or NADP as acceptor"/>
    <property type="evidence" value="ECO:0007669"/>
    <property type="project" value="UniProtKB-ARBA"/>
</dbReference>
<protein>
    <submittedName>
        <fullName evidence="4">Dehydrogenase/reductase SDR family member 11</fullName>
    </submittedName>
</protein>
<gene>
    <name evidence="4" type="ORF">BV898_07058</name>
</gene>
<organism evidence="4 5">
    <name type="scientific">Hypsibius exemplaris</name>
    <name type="common">Freshwater tardigrade</name>
    <dbReference type="NCBI Taxonomy" id="2072580"/>
    <lineage>
        <taxon>Eukaryota</taxon>
        <taxon>Metazoa</taxon>
        <taxon>Ecdysozoa</taxon>
        <taxon>Tardigrada</taxon>
        <taxon>Eutardigrada</taxon>
        <taxon>Parachela</taxon>
        <taxon>Hypsibioidea</taxon>
        <taxon>Hypsibiidae</taxon>
        <taxon>Hypsibius</taxon>
    </lineage>
</organism>
<dbReference type="SUPFAM" id="SSF51735">
    <property type="entry name" value="NAD(P)-binding Rossmann-fold domains"/>
    <property type="match status" value="1"/>
</dbReference>
<sequence>MKYHGPGTESISCTGTGTICNMCAEIVTGASAGIGFAIVEGLLQAGMNVIACARNPATLEDIKQTLPGSSGKLYPYKTNLQNEDELLALFKDIQTKFGHVDVLVNNAGACETSGLASQSTSDWRRMLDLNVLSTSICTRETLKLLEQDHIEDGHIIIMNSIAGHHNHALIASGSGFYSGTKHMLAALTKALHTELVQKKSKIRVTSISPGLVLSRGVKAHIEAGAFTEDFAALGALDCKDISDAVLYVVGAPNHVVISELTIVPNGQLM</sequence>
<dbReference type="Pfam" id="PF00106">
    <property type="entry name" value="adh_short"/>
    <property type="match status" value="1"/>
</dbReference>
<reference evidence="5" key="1">
    <citation type="submission" date="2017-01" db="EMBL/GenBank/DDBJ databases">
        <title>Comparative genomics of anhydrobiosis in the tardigrade Hypsibius dujardini.</title>
        <authorList>
            <person name="Yoshida Y."/>
            <person name="Koutsovoulos G."/>
            <person name="Laetsch D."/>
            <person name="Stevens L."/>
            <person name="Kumar S."/>
            <person name="Horikawa D."/>
            <person name="Ishino K."/>
            <person name="Komine S."/>
            <person name="Tomita M."/>
            <person name="Blaxter M."/>
            <person name="Arakawa K."/>
        </authorList>
    </citation>
    <scope>NUCLEOTIDE SEQUENCE [LARGE SCALE GENOMIC DNA]</scope>
    <source>
        <strain evidence="5">Z151</strain>
    </source>
</reference>
<dbReference type="EMBL" id="MTYJ01000045">
    <property type="protein sequence ID" value="OQV18801.1"/>
    <property type="molecule type" value="Genomic_DNA"/>
</dbReference>
<proteinExistence type="inferred from homology"/>
<dbReference type="Gene3D" id="3.40.50.720">
    <property type="entry name" value="NAD(P)-binding Rossmann-like Domain"/>
    <property type="match status" value="1"/>
</dbReference>
<dbReference type="PRINTS" id="PR00080">
    <property type="entry name" value="SDRFAMILY"/>
</dbReference>
<evidence type="ECO:0000256" key="3">
    <source>
        <dbReference type="RuleBase" id="RU000363"/>
    </source>
</evidence>
<dbReference type="PRINTS" id="PR00081">
    <property type="entry name" value="GDHRDH"/>
</dbReference>
<comment type="caution">
    <text evidence="4">The sequence shown here is derived from an EMBL/GenBank/DDBJ whole genome shotgun (WGS) entry which is preliminary data.</text>
</comment>
<evidence type="ECO:0000256" key="1">
    <source>
        <dbReference type="ARBA" id="ARBA00006484"/>
    </source>
</evidence>
<name>A0A1W0WUC0_HYPEX</name>
<dbReference type="Proteomes" id="UP000192578">
    <property type="component" value="Unassembled WGS sequence"/>
</dbReference>
<accession>A0A1W0WUC0</accession>
<evidence type="ECO:0000256" key="2">
    <source>
        <dbReference type="ARBA" id="ARBA00023002"/>
    </source>
</evidence>
<dbReference type="FunFam" id="3.40.50.720:FF:000047">
    <property type="entry name" value="NADP-dependent L-serine/L-allo-threonine dehydrogenase"/>
    <property type="match status" value="1"/>
</dbReference>
<dbReference type="OrthoDB" id="37659at2759"/>
<dbReference type="PANTHER" id="PTHR43115:SF4">
    <property type="entry name" value="DEHYDROGENASE_REDUCTASE SDR FAMILY MEMBER 11"/>
    <property type="match status" value="1"/>
</dbReference>
<dbReference type="AlphaFoldDB" id="A0A1W0WUC0"/>
<dbReference type="InterPro" id="IPR036291">
    <property type="entry name" value="NAD(P)-bd_dom_sf"/>
</dbReference>
<comment type="similarity">
    <text evidence="1 3">Belongs to the short-chain dehydrogenases/reductases (SDR) family.</text>
</comment>
<evidence type="ECO:0000313" key="5">
    <source>
        <dbReference type="Proteomes" id="UP000192578"/>
    </source>
</evidence>
<keyword evidence="2" id="KW-0560">Oxidoreductase</keyword>
<evidence type="ECO:0000313" key="4">
    <source>
        <dbReference type="EMBL" id="OQV18801.1"/>
    </source>
</evidence>
<dbReference type="PANTHER" id="PTHR43115">
    <property type="entry name" value="DEHYDROGENASE/REDUCTASE SDR FAMILY MEMBER 11"/>
    <property type="match status" value="1"/>
</dbReference>
<dbReference type="InterPro" id="IPR002347">
    <property type="entry name" value="SDR_fam"/>
</dbReference>
<keyword evidence="5" id="KW-1185">Reference proteome</keyword>